<dbReference type="CDD" id="cd03244">
    <property type="entry name" value="ABCC_MRP_domain2"/>
    <property type="match status" value="1"/>
</dbReference>
<keyword evidence="3" id="KW-0813">Transport</keyword>
<gene>
    <name evidence="13" type="ORF">BLNAU_20258</name>
</gene>
<feature type="transmembrane region" description="Helical" evidence="10">
    <location>
        <begin position="300"/>
        <end position="319"/>
    </location>
</feature>
<dbReference type="PROSITE" id="PS00211">
    <property type="entry name" value="ABC_TRANSPORTER_1"/>
    <property type="match status" value="2"/>
</dbReference>
<accession>A0ABQ9WZ82</accession>
<keyword evidence="6" id="KW-0067">ATP-binding</keyword>
<feature type="transmembrane region" description="Helical" evidence="10">
    <location>
        <begin position="172"/>
        <end position="190"/>
    </location>
</feature>
<evidence type="ECO:0000256" key="6">
    <source>
        <dbReference type="ARBA" id="ARBA00022840"/>
    </source>
</evidence>
<evidence type="ECO:0000256" key="2">
    <source>
        <dbReference type="ARBA" id="ARBA00009726"/>
    </source>
</evidence>
<evidence type="ECO:0000259" key="11">
    <source>
        <dbReference type="PROSITE" id="PS50893"/>
    </source>
</evidence>
<evidence type="ECO:0000313" key="14">
    <source>
        <dbReference type="Proteomes" id="UP001281761"/>
    </source>
</evidence>
<dbReference type="InterPro" id="IPR003593">
    <property type="entry name" value="AAA+_ATPase"/>
</dbReference>
<dbReference type="Gene3D" id="3.40.50.300">
    <property type="entry name" value="P-loop containing nucleotide triphosphate hydrolases"/>
    <property type="match status" value="2"/>
</dbReference>
<dbReference type="PANTHER" id="PTHR24223">
    <property type="entry name" value="ATP-BINDING CASSETTE SUB-FAMILY C"/>
    <property type="match status" value="1"/>
</dbReference>
<feature type="compositionally biased region" description="Basic and acidic residues" evidence="9">
    <location>
        <begin position="855"/>
        <end position="875"/>
    </location>
</feature>
<feature type="transmembrane region" description="Helical" evidence="10">
    <location>
        <begin position="1134"/>
        <end position="1156"/>
    </location>
</feature>
<protein>
    <submittedName>
        <fullName evidence="13">Multidrug resistance-associated protein</fullName>
    </submittedName>
</protein>
<dbReference type="InterPro" id="IPR044746">
    <property type="entry name" value="ABCC_6TM_D1"/>
</dbReference>
<dbReference type="SMART" id="SM00382">
    <property type="entry name" value="AAA"/>
    <property type="match status" value="2"/>
</dbReference>
<feature type="compositionally biased region" description="Low complexity" evidence="9">
    <location>
        <begin position="618"/>
        <end position="637"/>
    </location>
</feature>
<evidence type="ECO:0000256" key="7">
    <source>
        <dbReference type="ARBA" id="ARBA00022989"/>
    </source>
</evidence>
<feature type="domain" description="ABC transmembrane type-1" evidence="12">
    <location>
        <begin position="909"/>
        <end position="1188"/>
    </location>
</feature>
<feature type="compositionally biased region" description="Polar residues" evidence="9">
    <location>
        <begin position="559"/>
        <end position="578"/>
    </location>
</feature>
<dbReference type="PROSITE" id="PS50929">
    <property type="entry name" value="ABC_TM1F"/>
    <property type="match status" value="2"/>
</dbReference>
<feature type="transmembrane region" description="Helical" evidence="10">
    <location>
        <begin position="325"/>
        <end position="344"/>
    </location>
</feature>
<dbReference type="PROSITE" id="PS50893">
    <property type="entry name" value="ABC_TRANSPORTER_2"/>
    <property type="match status" value="2"/>
</dbReference>
<proteinExistence type="inferred from homology"/>
<comment type="subcellular location">
    <subcellularLocation>
        <location evidence="1">Membrane</location>
        <topology evidence="1">Multi-pass membrane protein</topology>
    </subcellularLocation>
</comment>
<evidence type="ECO:0000256" key="4">
    <source>
        <dbReference type="ARBA" id="ARBA00022692"/>
    </source>
</evidence>
<evidence type="ECO:0000256" key="1">
    <source>
        <dbReference type="ARBA" id="ARBA00004141"/>
    </source>
</evidence>
<dbReference type="InterPro" id="IPR044726">
    <property type="entry name" value="ABCC_6TM_D2"/>
</dbReference>
<feature type="transmembrane region" description="Helical" evidence="10">
    <location>
        <begin position="945"/>
        <end position="969"/>
    </location>
</feature>
<feature type="compositionally biased region" description="Polar residues" evidence="9">
    <location>
        <begin position="600"/>
        <end position="616"/>
    </location>
</feature>
<feature type="domain" description="ABC transporter" evidence="11">
    <location>
        <begin position="1224"/>
        <end position="1483"/>
    </location>
</feature>
<feature type="region of interest" description="Disordered" evidence="9">
    <location>
        <begin position="516"/>
        <end position="644"/>
    </location>
</feature>
<evidence type="ECO:0000259" key="12">
    <source>
        <dbReference type="PROSITE" id="PS50929"/>
    </source>
</evidence>
<feature type="compositionally biased region" description="Polar residues" evidence="9">
    <location>
        <begin position="25"/>
        <end position="57"/>
    </location>
</feature>
<dbReference type="InterPro" id="IPR017871">
    <property type="entry name" value="ABC_transporter-like_CS"/>
</dbReference>
<dbReference type="CDD" id="cd18579">
    <property type="entry name" value="ABC_6TM_ABCC_D1"/>
    <property type="match status" value="1"/>
</dbReference>
<dbReference type="InterPro" id="IPR003439">
    <property type="entry name" value="ABC_transporter-like_ATP-bd"/>
</dbReference>
<feature type="compositionally biased region" description="Basic and acidic residues" evidence="9">
    <location>
        <begin position="526"/>
        <end position="543"/>
    </location>
</feature>
<keyword evidence="4 10" id="KW-0812">Transmembrane</keyword>
<feature type="compositionally biased region" description="Basic and acidic residues" evidence="9">
    <location>
        <begin position="58"/>
        <end position="73"/>
    </location>
</feature>
<evidence type="ECO:0000256" key="8">
    <source>
        <dbReference type="ARBA" id="ARBA00023136"/>
    </source>
</evidence>
<reference evidence="13 14" key="1">
    <citation type="journal article" date="2022" name="bioRxiv">
        <title>Genomics of Preaxostyla Flagellates Illuminates Evolutionary Transitions and the Path Towards Mitochondrial Loss.</title>
        <authorList>
            <person name="Novak L.V.F."/>
            <person name="Treitli S.C."/>
            <person name="Pyrih J."/>
            <person name="Halakuc P."/>
            <person name="Pipaliya S.V."/>
            <person name="Vacek V."/>
            <person name="Brzon O."/>
            <person name="Soukal P."/>
            <person name="Eme L."/>
            <person name="Dacks J.B."/>
            <person name="Karnkowska A."/>
            <person name="Elias M."/>
            <person name="Hampl V."/>
        </authorList>
    </citation>
    <scope>NUCLEOTIDE SEQUENCE [LARGE SCALE GENOMIC DNA]</scope>
    <source>
        <strain evidence="13">NAU3</strain>
        <tissue evidence="13">Gut</tissue>
    </source>
</reference>
<feature type="domain" description="ABC transmembrane type-1" evidence="12">
    <location>
        <begin position="176"/>
        <end position="468"/>
    </location>
</feature>
<dbReference type="Pfam" id="PF00664">
    <property type="entry name" value="ABC_membrane"/>
    <property type="match status" value="2"/>
</dbReference>
<dbReference type="PANTHER" id="PTHR24223:SF456">
    <property type="entry name" value="MULTIDRUG RESISTANCE-ASSOCIATED PROTEIN LETHAL(2)03659"/>
    <property type="match status" value="1"/>
</dbReference>
<dbReference type="Pfam" id="PF00005">
    <property type="entry name" value="ABC_tran"/>
    <property type="match status" value="2"/>
</dbReference>
<feature type="compositionally biased region" description="Low complexity" evidence="9">
    <location>
        <begin position="1"/>
        <end position="18"/>
    </location>
</feature>
<feature type="region of interest" description="Disordered" evidence="9">
    <location>
        <begin position="135"/>
        <end position="155"/>
    </location>
</feature>
<evidence type="ECO:0000256" key="3">
    <source>
        <dbReference type="ARBA" id="ARBA00022448"/>
    </source>
</evidence>
<evidence type="ECO:0000313" key="13">
    <source>
        <dbReference type="EMBL" id="KAK2944826.1"/>
    </source>
</evidence>
<feature type="region of interest" description="Disordered" evidence="9">
    <location>
        <begin position="855"/>
        <end position="880"/>
    </location>
</feature>
<keyword evidence="7 10" id="KW-1133">Transmembrane helix</keyword>
<feature type="transmembrane region" description="Helical" evidence="10">
    <location>
        <begin position="909"/>
        <end position="933"/>
    </location>
</feature>
<keyword evidence="14" id="KW-1185">Reference proteome</keyword>
<comment type="caution">
    <text evidence="13">The sequence shown here is derived from an EMBL/GenBank/DDBJ whole genome shotgun (WGS) entry which is preliminary data.</text>
</comment>
<dbReference type="Proteomes" id="UP001281761">
    <property type="component" value="Unassembled WGS sequence"/>
</dbReference>
<feature type="transmembrane region" description="Helical" evidence="10">
    <location>
        <begin position="1046"/>
        <end position="1066"/>
    </location>
</feature>
<dbReference type="SUPFAM" id="SSF52540">
    <property type="entry name" value="P-loop containing nucleoside triphosphate hydrolases"/>
    <property type="match status" value="2"/>
</dbReference>
<evidence type="ECO:0000256" key="9">
    <source>
        <dbReference type="SAM" id="MobiDB-lite"/>
    </source>
</evidence>
<dbReference type="Gene3D" id="1.20.1560.10">
    <property type="entry name" value="ABC transporter type 1, transmembrane domain"/>
    <property type="match status" value="2"/>
</dbReference>
<dbReference type="SUPFAM" id="SSF90123">
    <property type="entry name" value="ABC transporter transmembrane region"/>
    <property type="match status" value="2"/>
</dbReference>
<sequence>MNFVSESSSSDQSQQQFQNKAMDANEQTSNVHNQTNPNSTGNAGPTTEQVDLPTNSSDHSEDHSTKEPEEIKRMPNGEEEHCCLANLFFCFMFQYLCMCHPITDRDMWRVHSFDAARPATERLMPKYRQGFREYDQKKKDFERRREEDNGIKEKPPKFPNLLSMLFTSQSSYTIPVGVGLLLVSTALSVMQPFMSKRLLAAIVAKALHSSTGGSEGSNKFPYLDAIWLLLSPAVTALLDSNGFRLIFHFAARIRSAMVGVIYDKVFRIKNLSSAGSADTGRILSLVSTDSRIVAEQIQMFIMLFTLPANFIVPLVFIVIDFKWVVVIPLAVSLLMLIPSTMLISKMMTYVKLYMAFNDSRNRITNETLQGIRVVKYTGLEEVFKATINQSRKGQIKAVQHQQFLMQTGSAIMRITPNIVQLSTFSVYCAVFSSDATNFATVVMPMLSYITMMTAPTTQLPMFIEAANNVRINTQRISQFLWLPELEVTDAAQGGKTMDEKNALEIVGGEFQWGAAPPVPLTGAEVTRAKKEAERRKKENKKMAAMDSQSNPDPEKERTTNLVQVESAQTLKSPNTSPAEYQKEQKSEVFQDAPAQKDTNDSNNQEVPSSPTINPAVTPSYSPSPSRPSSSLSSRSRSNGPTLLDINLTIPKGSLTMIVGEVGSGKSSIGSAIVGDIERTAGSVRMDGSCTYCPQVPWIINDTVRGNITFGAPFDKDRYDETVRVCALQADFQQFSAGDQTAIGEKGVNMSGGQKARIQLARAVYSNKDIVILDDPLSAVDAHVGRVLMDECICGVLKGKTVILMTNQLQFLERADNVVVIDNGRITAQGTYEDIREQGIDFDEFFIKTSKPLNKAEKNGEKKGKADEKDGAKKSDGNGMKILTEEEQETGSVKLSSYAKYIATLLPAPLAILFLVIIILAEAAIPVSTWWLGIIGSTTAFPSLTFWWKVGIFGFITIGIFAILFVRTFFACAGAGRAARINHDRLLDSVMKCPVSFFDTTPMGRILNRFTGDIPLVDQFLVARVFQVLALWINLIGQIVIVAVNTVWFLAIGIPVLFLYYLVLVFYSRVSRNLMRLEAIARSPVLSIFAETVTGAGLTTIRSYGKEDEWKERFYKANDELSVPFILFRVSMKSATMYSSFISSLLTTGVVLIGWFFMDASKLSVAIMSSMTFANMAITLIQQNVDLESKMTGFERVNHYSSNLPQEAQGHELEVPESWPERGDVTFDQVRFKYRPGLPFVLKGVNFEINGGEKIGVCGRTGAGKSSLLFALFRLVELEPKHAPKIIDPETGFLVDPDLTKEPNSGRILIDGVDISKLDIHRVRKSVAIIPQDPTLFTGTIRYNLDIEGKASDDRIWEVLEMIEMRDAIAELPLGLDSQVAEGGSNFSAGQRQLLCFGRAMLNNCRVVVMDEATANVDAETDAKIQTTIREQFNGITVIVIAHRLNTILDSDRILVMDQGEISEYDTPQNLKANPNSAFNSLLESLNQ</sequence>
<dbReference type="CDD" id="cd18580">
    <property type="entry name" value="ABC_6TM_ABCC_D2"/>
    <property type="match status" value="1"/>
</dbReference>
<dbReference type="InterPro" id="IPR036640">
    <property type="entry name" value="ABC1_TM_sf"/>
</dbReference>
<keyword evidence="8 10" id="KW-0472">Membrane</keyword>
<feature type="transmembrane region" description="Helical" evidence="10">
    <location>
        <begin position="1020"/>
        <end position="1040"/>
    </location>
</feature>
<dbReference type="CDD" id="cd03250">
    <property type="entry name" value="ABCC_MRP_domain1"/>
    <property type="match status" value="1"/>
</dbReference>
<feature type="region of interest" description="Disordered" evidence="9">
    <location>
        <begin position="1"/>
        <end position="73"/>
    </location>
</feature>
<comment type="similarity">
    <text evidence="2">Belongs to the ABC transporter superfamily. ABCC family. Conjugate transporter (TC 3.A.1.208) subfamily.</text>
</comment>
<dbReference type="InterPro" id="IPR011527">
    <property type="entry name" value="ABC1_TM_dom"/>
</dbReference>
<keyword evidence="5" id="KW-0547">Nucleotide-binding</keyword>
<evidence type="ECO:0000256" key="5">
    <source>
        <dbReference type="ARBA" id="ARBA00022741"/>
    </source>
</evidence>
<evidence type="ECO:0000256" key="10">
    <source>
        <dbReference type="SAM" id="Phobius"/>
    </source>
</evidence>
<dbReference type="EMBL" id="JARBJD010000283">
    <property type="protein sequence ID" value="KAK2944826.1"/>
    <property type="molecule type" value="Genomic_DNA"/>
</dbReference>
<organism evidence="13 14">
    <name type="scientific">Blattamonas nauphoetae</name>
    <dbReference type="NCBI Taxonomy" id="2049346"/>
    <lineage>
        <taxon>Eukaryota</taxon>
        <taxon>Metamonada</taxon>
        <taxon>Preaxostyla</taxon>
        <taxon>Oxymonadida</taxon>
        <taxon>Blattamonas</taxon>
    </lineage>
</organism>
<name>A0ABQ9WZ82_9EUKA</name>
<feature type="domain" description="ABC transporter" evidence="11">
    <location>
        <begin position="626"/>
        <end position="847"/>
    </location>
</feature>
<dbReference type="InterPro" id="IPR027417">
    <property type="entry name" value="P-loop_NTPase"/>
</dbReference>
<dbReference type="InterPro" id="IPR050173">
    <property type="entry name" value="ABC_transporter_C-like"/>
</dbReference>